<evidence type="ECO:0000256" key="6">
    <source>
        <dbReference type="ARBA" id="ARBA00022970"/>
    </source>
</evidence>
<evidence type="ECO:0000256" key="9">
    <source>
        <dbReference type="SAM" id="Phobius"/>
    </source>
</evidence>
<dbReference type="PANTHER" id="PTHR22911">
    <property type="entry name" value="ACYL-MALONYL CONDENSING ENZYME-RELATED"/>
    <property type="match status" value="1"/>
</dbReference>
<protein>
    <recommendedName>
        <fullName evidence="4">S-adenosylmethionine uptake transporter</fullName>
    </recommendedName>
</protein>
<keyword evidence="6" id="KW-0813">Transport</keyword>
<proteinExistence type="inferred from homology"/>
<dbReference type="GO" id="GO:0016020">
    <property type="term" value="C:membrane"/>
    <property type="evidence" value="ECO:0007669"/>
    <property type="project" value="UniProtKB-SubCell"/>
</dbReference>
<keyword evidence="5 9" id="KW-0812">Transmembrane</keyword>
<evidence type="ECO:0000259" key="10">
    <source>
        <dbReference type="Pfam" id="PF00892"/>
    </source>
</evidence>
<feature type="transmembrane region" description="Helical" evidence="9">
    <location>
        <begin position="160"/>
        <end position="182"/>
    </location>
</feature>
<sequence>MVESMYKYYAVLGMCFMIINNIALASLDICAKILTQSITPAQIVFAYKLILFIVTLPWVLFKGLQLLKTSEIKIHFLRSFFSVLGGICFYKGLENIKIADAAALENLQYIILAIIGMAFFNEGWSKTKIISIMLGFIGAIIIVNPQLFTSSEYKLNISSYYVYTILAIIFWSMNSVTVKLLGRTEKNRTQLFYLLLFALMWSLPGAILKFDDVYLYGVKLPIIPNGLIDFSAFNLKWVHLKYIVIMALFYFVHSLAYFNALKRDISVVAPFRYSKLIFSGIAGYMVFGEVPNNMQYLGYLLIMLSGFMLIRREVKNMKRARS</sequence>
<dbReference type="Proteomes" id="UP000031258">
    <property type="component" value="Unassembled WGS sequence"/>
</dbReference>
<feature type="domain" description="EamA" evidence="10">
    <location>
        <begin position="160"/>
        <end position="309"/>
    </location>
</feature>
<comment type="caution">
    <text evidence="11">The sequence shown here is derived from an EMBL/GenBank/DDBJ whole genome shotgun (WGS) entry which is preliminary data.</text>
</comment>
<accession>A0A0C1MU24</accession>
<feature type="transmembrane region" description="Helical" evidence="9">
    <location>
        <begin position="191"/>
        <end position="210"/>
    </location>
</feature>
<evidence type="ECO:0000256" key="8">
    <source>
        <dbReference type="ARBA" id="ARBA00023136"/>
    </source>
</evidence>
<organism evidence="11 12">
    <name type="scientific">Candidatus Jidaibacter acanthamoebae</name>
    <dbReference type="NCBI Taxonomy" id="86105"/>
    <lineage>
        <taxon>Bacteria</taxon>
        <taxon>Pseudomonadati</taxon>
        <taxon>Pseudomonadota</taxon>
        <taxon>Alphaproteobacteria</taxon>
        <taxon>Rickettsiales</taxon>
        <taxon>Candidatus Midichloriaceae</taxon>
        <taxon>Candidatus Jidaibacter</taxon>
    </lineage>
</organism>
<feature type="transmembrane region" description="Helical" evidence="9">
    <location>
        <begin position="296"/>
        <end position="314"/>
    </location>
</feature>
<feature type="transmembrane region" description="Helical" evidence="9">
    <location>
        <begin position="99"/>
        <end position="120"/>
    </location>
</feature>
<evidence type="ECO:0000256" key="2">
    <source>
        <dbReference type="ARBA" id="ARBA00004141"/>
    </source>
</evidence>
<feature type="transmembrane region" description="Helical" evidence="9">
    <location>
        <begin position="76"/>
        <end position="93"/>
    </location>
</feature>
<keyword evidence="6" id="KW-0029">Amino-acid transport</keyword>
<dbReference type="InterPro" id="IPR000620">
    <property type="entry name" value="EamA_dom"/>
</dbReference>
<dbReference type="Pfam" id="PF00892">
    <property type="entry name" value="EamA"/>
    <property type="match status" value="2"/>
</dbReference>
<evidence type="ECO:0000256" key="1">
    <source>
        <dbReference type="ARBA" id="ARBA00004028"/>
    </source>
</evidence>
<comment type="similarity">
    <text evidence="3">Belongs to the drug/metabolite transporter (DMT) superfamily. 10 TMS drug/metabolite exporter (DME) (TC 2.A.7.3) family.</text>
</comment>
<dbReference type="EMBL" id="JSWE01000092">
    <property type="protein sequence ID" value="KIE05592.1"/>
    <property type="molecule type" value="Genomic_DNA"/>
</dbReference>
<keyword evidence="12" id="KW-1185">Reference proteome</keyword>
<feature type="domain" description="EamA" evidence="10">
    <location>
        <begin position="12"/>
        <end position="143"/>
    </location>
</feature>
<evidence type="ECO:0000313" key="12">
    <source>
        <dbReference type="Proteomes" id="UP000031258"/>
    </source>
</evidence>
<feature type="transmembrane region" description="Helical" evidence="9">
    <location>
        <begin position="242"/>
        <end position="261"/>
    </location>
</feature>
<evidence type="ECO:0000256" key="4">
    <source>
        <dbReference type="ARBA" id="ARBA00019341"/>
    </source>
</evidence>
<gene>
    <name evidence="11" type="ORF">NF27_DP01360</name>
</gene>
<dbReference type="GO" id="GO:0006865">
    <property type="term" value="P:amino acid transport"/>
    <property type="evidence" value="ECO:0007669"/>
    <property type="project" value="UniProtKB-KW"/>
</dbReference>
<dbReference type="AlphaFoldDB" id="A0A0C1MU24"/>
<keyword evidence="7 9" id="KW-1133">Transmembrane helix</keyword>
<dbReference type="SUPFAM" id="SSF103481">
    <property type="entry name" value="Multidrug resistance efflux transporter EmrE"/>
    <property type="match status" value="2"/>
</dbReference>
<evidence type="ECO:0000313" key="11">
    <source>
        <dbReference type="EMBL" id="KIE05592.1"/>
    </source>
</evidence>
<comment type="subcellular location">
    <subcellularLocation>
        <location evidence="2">Membrane</location>
        <topology evidence="2">Multi-pass membrane protein</topology>
    </subcellularLocation>
</comment>
<feature type="transmembrane region" description="Helical" evidence="9">
    <location>
        <begin position="45"/>
        <end position="64"/>
    </location>
</feature>
<evidence type="ECO:0000256" key="7">
    <source>
        <dbReference type="ARBA" id="ARBA00022989"/>
    </source>
</evidence>
<feature type="transmembrane region" description="Helical" evidence="9">
    <location>
        <begin position="7"/>
        <end position="25"/>
    </location>
</feature>
<dbReference type="InterPro" id="IPR037185">
    <property type="entry name" value="EmrE-like"/>
</dbReference>
<reference evidence="11 12" key="1">
    <citation type="submission" date="2014-11" db="EMBL/GenBank/DDBJ databases">
        <title>A Rickettsiales Symbiont of Amoebae With Ancient Features.</title>
        <authorList>
            <person name="Schulz F."/>
            <person name="Martijn J."/>
            <person name="Wascher F."/>
            <person name="Kostanjsek R."/>
            <person name="Ettema T.J."/>
            <person name="Horn M."/>
        </authorList>
    </citation>
    <scope>NUCLEOTIDE SEQUENCE [LARGE SCALE GENOMIC DNA]</scope>
    <source>
        <strain evidence="11 12">UWC36</strain>
    </source>
</reference>
<comment type="function">
    <text evidence="1">Transports S-adenosylmethionine.</text>
</comment>
<feature type="transmembrane region" description="Helical" evidence="9">
    <location>
        <begin position="129"/>
        <end position="148"/>
    </location>
</feature>
<evidence type="ECO:0000256" key="3">
    <source>
        <dbReference type="ARBA" id="ARBA00009853"/>
    </source>
</evidence>
<feature type="transmembrane region" description="Helical" evidence="9">
    <location>
        <begin position="273"/>
        <end position="290"/>
    </location>
</feature>
<dbReference type="PANTHER" id="PTHR22911:SF6">
    <property type="entry name" value="SOLUTE CARRIER FAMILY 35 MEMBER G1"/>
    <property type="match status" value="1"/>
</dbReference>
<keyword evidence="8 9" id="KW-0472">Membrane</keyword>
<evidence type="ECO:0000256" key="5">
    <source>
        <dbReference type="ARBA" id="ARBA00022692"/>
    </source>
</evidence>
<name>A0A0C1MU24_9RICK</name>